<dbReference type="GeneID" id="70185266"/>
<accession>A0A9P9BJ90</accession>
<keyword evidence="3" id="KW-1185">Reference proteome</keyword>
<feature type="compositionally biased region" description="Polar residues" evidence="1">
    <location>
        <begin position="118"/>
        <end position="137"/>
    </location>
</feature>
<feature type="region of interest" description="Disordered" evidence="1">
    <location>
        <begin position="1"/>
        <end position="141"/>
    </location>
</feature>
<gene>
    <name evidence="2" type="ORF">B0I36DRAFT_338027</name>
</gene>
<evidence type="ECO:0000313" key="2">
    <source>
        <dbReference type="EMBL" id="KAH7016541.1"/>
    </source>
</evidence>
<protein>
    <submittedName>
        <fullName evidence="2">Uncharacterized protein</fullName>
    </submittedName>
</protein>
<organism evidence="2 3">
    <name type="scientific">Microdochium trichocladiopsis</name>
    <dbReference type="NCBI Taxonomy" id="1682393"/>
    <lineage>
        <taxon>Eukaryota</taxon>
        <taxon>Fungi</taxon>
        <taxon>Dikarya</taxon>
        <taxon>Ascomycota</taxon>
        <taxon>Pezizomycotina</taxon>
        <taxon>Sordariomycetes</taxon>
        <taxon>Xylariomycetidae</taxon>
        <taxon>Xylariales</taxon>
        <taxon>Microdochiaceae</taxon>
        <taxon>Microdochium</taxon>
    </lineage>
</organism>
<sequence>MVAPHQAMQPFQQPRGHPQFQPMQTMQNSPLFQQSRSQQPLHAQPPQQSQAQQLQHAQVSPQSQPLQHSQQPQSTQSSQQPQLYQQPQQPQLYQQPQPAQQAQQPQPAQQAQQHTPEQVHSQIQIPSSVDPGQSRPNNGYFLGEIDPLDYVQQSSSAAMSVRPSGLIGELDRRFAQIGRKVDAVRILLENLGRVVEQQHQESSEESRILSGRIAEVDLKSAKNVATVLKAIHKLGEHNHDMIKDIISSGLSERVLPQPELDQNGTFGDFINS</sequence>
<name>A0A9P9BJ90_9PEZI</name>
<feature type="compositionally biased region" description="Low complexity" evidence="1">
    <location>
        <begin position="37"/>
        <end position="116"/>
    </location>
</feature>
<reference evidence="2" key="1">
    <citation type="journal article" date="2021" name="Nat. Commun.">
        <title>Genetic determinants of endophytism in the Arabidopsis root mycobiome.</title>
        <authorList>
            <person name="Mesny F."/>
            <person name="Miyauchi S."/>
            <person name="Thiergart T."/>
            <person name="Pickel B."/>
            <person name="Atanasova L."/>
            <person name="Karlsson M."/>
            <person name="Huettel B."/>
            <person name="Barry K.W."/>
            <person name="Haridas S."/>
            <person name="Chen C."/>
            <person name="Bauer D."/>
            <person name="Andreopoulos W."/>
            <person name="Pangilinan J."/>
            <person name="LaButti K."/>
            <person name="Riley R."/>
            <person name="Lipzen A."/>
            <person name="Clum A."/>
            <person name="Drula E."/>
            <person name="Henrissat B."/>
            <person name="Kohler A."/>
            <person name="Grigoriev I.V."/>
            <person name="Martin F.M."/>
            <person name="Hacquard S."/>
        </authorList>
    </citation>
    <scope>NUCLEOTIDE SEQUENCE</scope>
    <source>
        <strain evidence="2">MPI-CAGE-CH-0230</strain>
    </source>
</reference>
<feature type="compositionally biased region" description="Polar residues" evidence="1">
    <location>
        <begin position="21"/>
        <end position="36"/>
    </location>
</feature>
<evidence type="ECO:0000256" key="1">
    <source>
        <dbReference type="SAM" id="MobiDB-lite"/>
    </source>
</evidence>
<dbReference type="EMBL" id="JAGTJQ010000012">
    <property type="protein sequence ID" value="KAH7016541.1"/>
    <property type="molecule type" value="Genomic_DNA"/>
</dbReference>
<dbReference type="RefSeq" id="XP_046006165.1">
    <property type="nucleotide sequence ID" value="XM_046155720.1"/>
</dbReference>
<dbReference type="Proteomes" id="UP000756346">
    <property type="component" value="Unassembled WGS sequence"/>
</dbReference>
<proteinExistence type="predicted"/>
<evidence type="ECO:0000313" key="3">
    <source>
        <dbReference type="Proteomes" id="UP000756346"/>
    </source>
</evidence>
<dbReference type="AlphaFoldDB" id="A0A9P9BJ90"/>
<comment type="caution">
    <text evidence="2">The sequence shown here is derived from an EMBL/GenBank/DDBJ whole genome shotgun (WGS) entry which is preliminary data.</text>
</comment>